<evidence type="ECO:0000313" key="1">
    <source>
        <dbReference type="EMBL" id="DAE05358.1"/>
    </source>
</evidence>
<organism evidence="1">
    <name type="scientific">Siphoviridae sp. ctnOB2</name>
    <dbReference type="NCBI Taxonomy" id="2825661"/>
    <lineage>
        <taxon>Viruses</taxon>
        <taxon>Duplodnaviria</taxon>
        <taxon>Heunggongvirae</taxon>
        <taxon>Uroviricota</taxon>
        <taxon>Caudoviricetes</taxon>
    </lineage>
</organism>
<accession>A0A8S5PE58</accession>
<protein>
    <submittedName>
        <fullName evidence="1">YonK protein</fullName>
    </submittedName>
</protein>
<name>A0A8S5PE58_9CAUD</name>
<reference evidence="1" key="1">
    <citation type="journal article" date="2021" name="Proc. Natl. Acad. Sci. U.S.A.">
        <title>A Catalog of Tens of Thousands of Viruses from Human Metagenomes Reveals Hidden Associations with Chronic Diseases.</title>
        <authorList>
            <person name="Tisza M.J."/>
            <person name="Buck C.B."/>
        </authorList>
    </citation>
    <scope>NUCLEOTIDE SEQUENCE</scope>
    <source>
        <strain evidence="1">CtnOB2</strain>
    </source>
</reference>
<sequence>MKIAGIINTDNMTIDVDGEEKKLATLLSVFNGGCVEINVKVKEENELDEPTESNEE</sequence>
<dbReference type="EMBL" id="BK015408">
    <property type="protein sequence ID" value="DAE05358.1"/>
    <property type="molecule type" value="Genomic_DNA"/>
</dbReference>
<proteinExistence type="predicted"/>